<dbReference type="EMBL" id="KQ964476">
    <property type="protein sequence ID" value="KXN71372.1"/>
    <property type="molecule type" value="Genomic_DNA"/>
</dbReference>
<evidence type="ECO:0000259" key="9">
    <source>
        <dbReference type="Pfam" id="PF03828"/>
    </source>
</evidence>
<organism evidence="11 12">
    <name type="scientific">Conidiobolus coronatus (strain ATCC 28846 / CBS 209.66 / NRRL 28638)</name>
    <name type="common">Delacroixia coronata</name>
    <dbReference type="NCBI Taxonomy" id="796925"/>
    <lineage>
        <taxon>Eukaryota</taxon>
        <taxon>Fungi</taxon>
        <taxon>Fungi incertae sedis</taxon>
        <taxon>Zoopagomycota</taxon>
        <taxon>Entomophthoromycotina</taxon>
        <taxon>Entomophthoromycetes</taxon>
        <taxon>Entomophthorales</taxon>
        <taxon>Ancylistaceae</taxon>
        <taxon>Conidiobolus</taxon>
    </lineage>
</organism>
<protein>
    <recommendedName>
        <fullName evidence="4">polynucleotide adenylyltransferase</fullName>
        <ecNumber evidence="4">2.7.7.19</ecNumber>
    </recommendedName>
</protein>
<dbReference type="EC" id="2.7.7.19" evidence="4"/>
<reference evidence="11 12" key="1">
    <citation type="journal article" date="2015" name="Genome Biol. Evol.">
        <title>Phylogenomic analyses indicate that early fungi evolved digesting cell walls of algal ancestors of land plants.</title>
        <authorList>
            <person name="Chang Y."/>
            <person name="Wang S."/>
            <person name="Sekimoto S."/>
            <person name="Aerts A.L."/>
            <person name="Choi C."/>
            <person name="Clum A."/>
            <person name="LaButti K.M."/>
            <person name="Lindquist E.A."/>
            <person name="Yee Ngan C."/>
            <person name="Ohm R.A."/>
            <person name="Salamov A.A."/>
            <person name="Grigoriev I.V."/>
            <person name="Spatafora J.W."/>
            <person name="Berbee M.L."/>
        </authorList>
    </citation>
    <scope>NUCLEOTIDE SEQUENCE [LARGE SCALE GENOMIC DNA]</scope>
    <source>
        <strain evidence="11 12">NRRL 28638</strain>
    </source>
</reference>
<dbReference type="InterPro" id="IPR054708">
    <property type="entry name" value="MTPAP-like_central"/>
</dbReference>
<feature type="domain" description="PAP-associated" evidence="9">
    <location>
        <begin position="275"/>
        <end position="330"/>
    </location>
</feature>
<keyword evidence="5" id="KW-0808">Transferase</keyword>
<dbReference type="Proteomes" id="UP000070444">
    <property type="component" value="Unassembled WGS sequence"/>
</dbReference>
<dbReference type="InterPro" id="IPR002058">
    <property type="entry name" value="PAP_assoc"/>
</dbReference>
<evidence type="ECO:0000313" key="11">
    <source>
        <dbReference type="EMBL" id="KXN71372.1"/>
    </source>
</evidence>
<name>A0A137P8R9_CONC2</name>
<sequence length="573" mass="64139">MTQSTQDSWRNQSSSSSDQSSEGERSPSQTRRLSLSCKDAKLKAKNNLSSNSESIITMDMLSIYEKLTPTFDSSEKRRLFLIRLQHIFELEFPDQEITSELFGSSTNSLGSNHSDVDVCILTPGEVFKNIRTLANCLKKWIYKYTCIPEAKIPIVKAYDTLLDLFCDFNVNNPVALSNTKLIRTYVDIDPRVRPLTMMIKYWTSRRKLNDAAAGGTLSTYTWVNIVINFLQMRNPPILPVLHQIPCAPSHTHGVNVAFFDDVSLLAGFGRANKETLGGLLFAFFKHFGYEFDFNENVVSVRNGKYLSKKEKGWHTGKLYRMFCIEEPFTTIRNLGNSADLISVIGIRDELRRAARILLEKSSFSMVCQTYRPIYSNSDGSETEDPNTGETSFFQWDDEIVEELTYLTSQLALDHPHYLHPPKYDPKRRINLPKSAPLPNIPNLYSNIPDPKPAAPISAKPKDSSSRSNNRSKSDQRANHDTSGSKPKSEPNGKENNRRSNSSNSRNRSRGRGEKSGNRGPKNNSNSNANSGSNPPNSSSSQSSKSSKSRKKSSNRNSSRANGKANPTATATAS</sequence>
<evidence type="ECO:0000256" key="8">
    <source>
        <dbReference type="SAM" id="MobiDB-lite"/>
    </source>
</evidence>
<dbReference type="SUPFAM" id="SSF81631">
    <property type="entry name" value="PAP/OAS1 substrate-binding domain"/>
    <property type="match status" value="1"/>
</dbReference>
<dbReference type="GO" id="GO:0046872">
    <property type="term" value="F:metal ion binding"/>
    <property type="evidence" value="ECO:0007669"/>
    <property type="project" value="UniProtKB-KW"/>
</dbReference>
<evidence type="ECO:0000259" key="10">
    <source>
        <dbReference type="Pfam" id="PF22600"/>
    </source>
</evidence>
<evidence type="ECO:0000256" key="3">
    <source>
        <dbReference type="ARBA" id="ARBA00008593"/>
    </source>
</evidence>
<dbReference type="PANTHER" id="PTHR12271:SF113">
    <property type="entry name" value="POLY(A) RNA POLYMERASE CID11"/>
    <property type="match status" value="1"/>
</dbReference>
<evidence type="ECO:0000256" key="1">
    <source>
        <dbReference type="ARBA" id="ARBA00001936"/>
    </source>
</evidence>
<dbReference type="STRING" id="796925.A0A137P8R9"/>
<comment type="cofactor">
    <cofactor evidence="1">
        <name>Mn(2+)</name>
        <dbReference type="ChEBI" id="CHEBI:29035"/>
    </cofactor>
</comment>
<feature type="compositionally biased region" description="Low complexity" evidence="8">
    <location>
        <begin position="517"/>
        <end position="545"/>
    </location>
</feature>
<gene>
    <name evidence="11" type="ORF">CONCODRAFT_78367</name>
</gene>
<feature type="compositionally biased region" description="Basic and acidic residues" evidence="8">
    <location>
        <begin position="486"/>
        <end position="497"/>
    </location>
</feature>
<keyword evidence="7" id="KW-0460">Magnesium</keyword>
<dbReference type="Gene3D" id="1.10.1410.10">
    <property type="match status" value="1"/>
</dbReference>
<evidence type="ECO:0000256" key="4">
    <source>
        <dbReference type="ARBA" id="ARBA00012388"/>
    </source>
</evidence>
<feature type="compositionally biased region" description="Low complexity" evidence="8">
    <location>
        <begin position="1"/>
        <end position="20"/>
    </location>
</feature>
<comment type="similarity">
    <text evidence="3">Belongs to the DNA polymerase type-B-like family.</text>
</comment>
<dbReference type="Gene3D" id="3.30.460.10">
    <property type="entry name" value="Beta Polymerase, domain 2"/>
    <property type="match status" value="1"/>
</dbReference>
<evidence type="ECO:0000313" key="12">
    <source>
        <dbReference type="Proteomes" id="UP000070444"/>
    </source>
</evidence>
<dbReference type="GO" id="GO:0031123">
    <property type="term" value="P:RNA 3'-end processing"/>
    <property type="evidence" value="ECO:0007669"/>
    <property type="project" value="TreeGrafter"/>
</dbReference>
<dbReference type="GO" id="GO:1990817">
    <property type="term" value="F:poly(A) RNA polymerase activity"/>
    <property type="evidence" value="ECO:0007669"/>
    <property type="project" value="UniProtKB-EC"/>
</dbReference>
<accession>A0A137P8R9</accession>
<dbReference type="AlphaFoldDB" id="A0A137P8R9"/>
<dbReference type="Pfam" id="PF22600">
    <property type="entry name" value="MTPAP-like_central"/>
    <property type="match status" value="1"/>
</dbReference>
<dbReference type="OrthoDB" id="2274644at2759"/>
<evidence type="ECO:0000256" key="6">
    <source>
        <dbReference type="ARBA" id="ARBA00022723"/>
    </source>
</evidence>
<dbReference type="Pfam" id="PF03828">
    <property type="entry name" value="PAP_assoc"/>
    <property type="match status" value="1"/>
</dbReference>
<feature type="domain" description="Poly(A) RNA polymerase mitochondrial-like central palm" evidence="10">
    <location>
        <begin position="56"/>
        <end position="186"/>
    </location>
</feature>
<keyword evidence="6" id="KW-0479">Metal-binding</keyword>
<feature type="region of interest" description="Disordered" evidence="8">
    <location>
        <begin position="423"/>
        <end position="573"/>
    </location>
</feature>
<dbReference type="GO" id="GO:0010605">
    <property type="term" value="P:negative regulation of macromolecule metabolic process"/>
    <property type="evidence" value="ECO:0007669"/>
    <property type="project" value="UniProtKB-ARBA"/>
</dbReference>
<dbReference type="OMA" id="HIFELEF"/>
<dbReference type="InterPro" id="IPR043519">
    <property type="entry name" value="NT_sf"/>
</dbReference>
<keyword evidence="12" id="KW-1185">Reference proteome</keyword>
<proteinExistence type="inferred from homology"/>
<evidence type="ECO:0000256" key="5">
    <source>
        <dbReference type="ARBA" id="ARBA00022679"/>
    </source>
</evidence>
<feature type="compositionally biased region" description="Low complexity" evidence="8">
    <location>
        <begin position="554"/>
        <end position="565"/>
    </location>
</feature>
<dbReference type="SUPFAM" id="SSF81301">
    <property type="entry name" value="Nucleotidyltransferase"/>
    <property type="match status" value="1"/>
</dbReference>
<dbReference type="PANTHER" id="PTHR12271">
    <property type="entry name" value="POLY A POLYMERASE CID PAP -RELATED"/>
    <property type="match status" value="1"/>
</dbReference>
<evidence type="ECO:0000256" key="7">
    <source>
        <dbReference type="ARBA" id="ARBA00022842"/>
    </source>
</evidence>
<dbReference type="CDD" id="cd05402">
    <property type="entry name" value="NT_PAP_TUTase"/>
    <property type="match status" value="1"/>
</dbReference>
<evidence type="ECO:0000256" key="2">
    <source>
        <dbReference type="ARBA" id="ARBA00001946"/>
    </source>
</evidence>
<feature type="region of interest" description="Disordered" evidence="8">
    <location>
        <begin position="1"/>
        <end position="32"/>
    </location>
</feature>
<comment type="cofactor">
    <cofactor evidence="2">
        <name>Mg(2+)</name>
        <dbReference type="ChEBI" id="CHEBI:18420"/>
    </cofactor>
</comment>